<accession>A0A0E9W9F5</accession>
<reference evidence="1" key="1">
    <citation type="submission" date="2014-11" db="EMBL/GenBank/DDBJ databases">
        <authorList>
            <person name="Amaro Gonzalez C."/>
        </authorList>
    </citation>
    <scope>NUCLEOTIDE SEQUENCE</scope>
</reference>
<organism evidence="1">
    <name type="scientific">Anguilla anguilla</name>
    <name type="common">European freshwater eel</name>
    <name type="synonym">Muraena anguilla</name>
    <dbReference type="NCBI Taxonomy" id="7936"/>
    <lineage>
        <taxon>Eukaryota</taxon>
        <taxon>Metazoa</taxon>
        <taxon>Chordata</taxon>
        <taxon>Craniata</taxon>
        <taxon>Vertebrata</taxon>
        <taxon>Euteleostomi</taxon>
        <taxon>Actinopterygii</taxon>
        <taxon>Neopterygii</taxon>
        <taxon>Teleostei</taxon>
        <taxon>Anguilliformes</taxon>
        <taxon>Anguillidae</taxon>
        <taxon>Anguilla</taxon>
    </lineage>
</organism>
<reference evidence="1" key="2">
    <citation type="journal article" date="2015" name="Fish Shellfish Immunol.">
        <title>Early steps in the European eel (Anguilla anguilla)-Vibrio vulnificus interaction in the gills: Role of the RtxA13 toxin.</title>
        <authorList>
            <person name="Callol A."/>
            <person name="Pajuelo D."/>
            <person name="Ebbesson L."/>
            <person name="Teles M."/>
            <person name="MacKenzie S."/>
            <person name="Amaro C."/>
        </authorList>
    </citation>
    <scope>NUCLEOTIDE SEQUENCE</scope>
</reference>
<sequence length="13" mass="1579">MVAELDTYFFQQS</sequence>
<name>A0A0E9W9F5_ANGAN</name>
<evidence type="ECO:0000313" key="1">
    <source>
        <dbReference type="EMBL" id="JAH86972.1"/>
    </source>
</evidence>
<dbReference type="EMBL" id="GBXM01021605">
    <property type="protein sequence ID" value="JAH86972.1"/>
    <property type="molecule type" value="Transcribed_RNA"/>
</dbReference>
<protein>
    <submittedName>
        <fullName evidence="1">Uncharacterized protein</fullName>
    </submittedName>
</protein>
<proteinExistence type="predicted"/>